<evidence type="ECO:0008006" key="2">
    <source>
        <dbReference type="Google" id="ProtNLM"/>
    </source>
</evidence>
<protein>
    <recommendedName>
        <fullName evidence="2">DUF4230 domain-containing protein</fullName>
    </recommendedName>
</protein>
<sequence>MRVIRFLVKLTLVALLVAGAAALYNRFFGEPEKTASEPVVTHHTVLTQVTRMGKLELVKYNFRDVVEFEKDRTSYPLLNQYLDKARAVLIVNGEAVGCVDLTRIGPDDVVESDSTVIVYLPEAELCVYKINHEQSKLYDTQNTYFQEEGKLVNEAYAAAEKKVRQSALDMGILPQAEENARQILQPFLEQVSGKKVIIRKRHKGDFRALDR</sequence>
<dbReference type="Pfam" id="PF14014">
    <property type="entry name" value="DUF4230"/>
    <property type="match status" value="1"/>
</dbReference>
<name>A0A6J4K1I2_9SPHI</name>
<organism evidence="1">
    <name type="scientific">uncultured Cytophagales bacterium</name>
    <dbReference type="NCBI Taxonomy" id="158755"/>
    <lineage>
        <taxon>Bacteria</taxon>
        <taxon>Pseudomonadati</taxon>
        <taxon>Bacteroidota</taxon>
        <taxon>Sphingobacteriia</taxon>
        <taxon>Sphingobacteriales</taxon>
        <taxon>environmental samples</taxon>
    </lineage>
</organism>
<dbReference type="EMBL" id="CADCTQ010000392">
    <property type="protein sequence ID" value="CAA9292572.1"/>
    <property type="molecule type" value="Genomic_DNA"/>
</dbReference>
<dbReference type="InterPro" id="IPR025324">
    <property type="entry name" value="DUF4230"/>
</dbReference>
<reference evidence="1" key="1">
    <citation type="submission" date="2020-02" db="EMBL/GenBank/DDBJ databases">
        <authorList>
            <person name="Meier V. D."/>
        </authorList>
    </citation>
    <scope>NUCLEOTIDE SEQUENCE</scope>
    <source>
        <strain evidence="1">AVDCRST_MAG56</strain>
    </source>
</reference>
<accession>A0A6J4K1I2</accession>
<proteinExistence type="predicted"/>
<dbReference type="AlphaFoldDB" id="A0A6J4K1I2"/>
<evidence type="ECO:0000313" key="1">
    <source>
        <dbReference type="EMBL" id="CAA9292572.1"/>
    </source>
</evidence>
<gene>
    <name evidence="1" type="ORF">AVDCRST_MAG56-4749</name>
</gene>